<dbReference type="InterPro" id="IPR046373">
    <property type="entry name" value="Acyl-CoA_Oxase/DH_mid-dom_sf"/>
</dbReference>
<feature type="domain" description="Acyl-CoA dehydrogenase/oxidase N-terminal" evidence="2">
    <location>
        <begin position="26"/>
        <end position="98"/>
    </location>
</feature>
<proteinExistence type="predicted"/>
<dbReference type="PIRSF" id="PIRSF016578">
    <property type="entry name" value="HsaA"/>
    <property type="match status" value="1"/>
</dbReference>
<dbReference type="Gene3D" id="1.20.140.10">
    <property type="entry name" value="Butyryl-CoA Dehydrogenase, subunit A, domain 3"/>
    <property type="match status" value="1"/>
</dbReference>
<evidence type="ECO:0000313" key="5">
    <source>
        <dbReference type="Proteomes" id="UP000297966"/>
    </source>
</evidence>
<feature type="domain" description="Acyl-CoA dehydrogenase C-terminal" evidence="3">
    <location>
        <begin position="242"/>
        <end position="370"/>
    </location>
</feature>
<evidence type="ECO:0000259" key="3">
    <source>
        <dbReference type="Pfam" id="PF08028"/>
    </source>
</evidence>
<dbReference type="PANTHER" id="PTHR43884">
    <property type="entry name" value="ACYL-COA DEHYDROGENASE"/>
    <property type="match status" value="1"/>
</dbReference>
<evidence type="ECO:0000256" key="1">
    <source>
        <dbReference type="ARBA" id="ARBA00023002"/>
    </source>
</evidence>
<dbReference type="Gene3D" id="2.40.110.10">
    <property type="entry name" value="Butyryl-CoA Dehydrogenase, subunit A, domain 2"/>
    <property type="match status" value="1"/>
</dbReference>
<name>A0A4Y9LAE5_9BRAD</name>
<keyword evidence="1" id="KW-0560">Oxidoreductase</keyword>
<dbReference type="OrthoDB" id="8250967at2"/>
<dbReference type="EMBL" id="SPQT01000039">
    <property type="protein sequence ID" value="TFV38943.1"/>
    <property type="molecule type" value="Genomic_DNA"/>
</dbReference>
<dbReference type="SUPFAM" id="SSF56645">
    <property type="entry name" value="Acyl-CoA dehydrogenase NM domain-like"/>
    <property type="match status" value="1"/>
</dbReference>
<dbReference type="AlphaFoldDB" id="A0A4Y9LAE5"/>
<dbReference type="InterPro" id="IPR013107">
    <property type="entry name" value="Acyl-CoA_DH_C"/>
</dbReference>
<dbReference type="SUPFAM" id="SSF47203">
    <property type="entry name" value="Acyl-CoA dehydrogenase C-terminal domain-like"/>
    <property type="match status" value="1"/>
</dbReference>
<evidence type="ECO:0000313" key="4">
    <source>
        <dbReference type="EMBL" id="TFV38943.1"/>
    </source>
</evidence>
<dbReference type="GO" id="GO:0050660">
    <property type="term" value="F:flavin adenine dinucleotide binding"/>
    <property type="evidence" value="ECO:0007669"/>
    <property type="project" value="InterPro"/>
</dbReference>
<evidence type="ECO:0000259" key="2">
    <source>
        <dbReference type="Pfam" id="PF02771"/>
    </source>
</evidence>
<dbReference type="InterPro" id="IPR036250">
    <property type="entry name" value="AcylCo_DH-like_C"/>
</dbReference>
<reference evidence="4 5" key="1">
    <citation type="submission" date="2019-03" db="EMBL/GenBank/DDBJ databases">
        <title>Bradyrhizobium diversity isolated from nodules of Chamaecrista fasciculata.</title>
        <authorList>
            <person name="Klepa M.S."/>
            <person name="Urquiaga M.O."/>
            <person name="Hungria M."/>
            <person name="Delamuta J.R."/>
        </authorList>
    </citation>
    <scope>NUCLEOTIDE SEQUENCE [LARGE SCALE GENOMIC DNA]</scope>
    <source>
        <strain evidence="4 5">CNPSo 3448</strain>
    </source>
</reference>
<dbReference type="Pfam" id="PF02771">
    <property type="entry name" value="Acyl-CoA_dh_N"/>
    <property type="match status" value="1"/>
</dbReference>
<gene>
    <name evidence="4" type="ORF">E4K65_41270</name>
</gene>
<dbReference type="InterPro" id="IPR037069">
    <property type="entry name" value="AcylCoA_DH/ox_N_sf"/>
</dbReference>
<dbReference type="GO" id="GO:0003995">
    <property type="term" value="F:acyl-CoA dehydrogenase activity"/>
    <property type="evidence" value="ECO:0007669"/>
    <property type="project" value="TreeGrafter"/>
</dbReference>
<dbReference type="InterPro" id="IPR009100">
    <property type="entry name" value="AcylCoA_DH/oxidase_NM_dom_sf"/>
</dbReference>
<organism evidence="4 5">
    <name type="scientific">Bradyrhizobium niftali</name>
    <dbReference type="NCBI Taxonomy" id="2560055"/>
    <lineage>
        <taxon>Bacteria</taxon>
        <taxon>Pseudomonadati</taxon>
        <taxon>Pseudomonadota</taxon>
        <taxon>Alphaproteobacteria</taxon>
        <taxon>Hyphomicrobiales</taxon>
        <taxon>Nitrobacteraceae</taxon>
        <taxon>Bradyrhizobium</taxon>
    </lineage>
</organism>
<accession>A0A4Y9LAE5</accession>
<dbReference type="InterPro" id="IPR013786">
    <property type="entry name" value="AcylCoA_DH/ox_N"/>
</dbReference>
<dbReference type="PANTHER" id="PTHR43884:SF12">
    <property type="entry name" value="ISOVALERYL-COA DEHYDROGENASE, MITOCHONDRIAL-RELATED"/>
    <property type="match status" value="1"/>
</dbReference>
<dbReference type="Proteomes" id="UP000297966">
    <property type="component" value="Unassembled WGS sequence"/>
</dbReference>
<protein>
    <submittedName>
        <fullName evidence="4">Acyl-CoA dehydrogenase</fullName>
    </submittedName>
</protein>
<sequence>MGEETRMNATPGVGLVERARALAPLIAGDADEIERTRRLTPDVVAALIENGLYRALLPQSLGGAEVPIDAFMQMLEEIAKADASTAWCLGQCGVCAMIAASLDHDTAHEIFNTQPGILAWGAIAHEARAVEDGYRVTARWDFASGSRQASWLGAHVRIVGADGVPRKNADGSPEVRTILFPVTSAVLHDVWQAIGLAGTGTDSYEVSDLFIPERFTAFRDVPSALRERGPLYRIGTGSTFSLGFAAVSLGVARATLDAGIALARAKHQSLAASTMRDNQAVQGLIGRTEGDLRAARTYLYATASAMWRDLSATGEFSAAHRSAVRLAATWTIHQSARVVDAAYHMAGATAVFRSNPFERRFRDMHAIAQQIQARDTHYEDVGKAILSGGVDAGR</sequence>
<keyword evidence="5" id="KW-1185">Reference proteome</keyword>
<dbReference type="Gene3D" id="1.10.540.10">
    <property type="entry name" value="Acyl-CoA dehydrogenase/oxidase, N-terminal domain"/>
    <property type="match status" value="1"/>
</dbReference>
<dbReference type="Pfam" id="PF08028">
    <property type="entry name" value="Acyl-CoA_dh_2"/>
    <property type="match status" value="1"/>
</dbReference>
<comment type="caution">
    <text evidence="4">The sequence shown here is derived from an EMBL/GenBank/DDBJ whole genome shotgun (WGS) entry which is preliminary data.</text>
</comment>